<reference evidence="16 17" key="1">
    <citation type="journal article" date="2011" name="Proc. Natl. Acad. Sci. U.S.A.">
        <title>Evolutionary erosion of yeast sex chromosomes by mating-type switching accidents.</title>
        <authorList>
            <person name="Gordon J.L."/>
            <person name="Armisen D."/>
            <person name="Proux-Wera E."/>
            <person name="Oheigeartaigh S.S."/>
            <person name="Byrne K.P."/>
            <person name="Wolfe K.H."/>
        </authorList>
    </citation>
    <scope>NUCLEOTIDE SEQUENCE [LARGE SCALE GENOMIC DNA]</scope>
    <source>
        <strain evidence="17">ATCC 24235 / CBS 4417 / NBRC 1672 / NRRL Y-8282 / UCD 70-5</strain>
    </source>
</reference>
<keyword evidence="8 13" id="KW-0808">Transferase</keyword>
<evidence type="ECO:0000256" key="8">
    <source>
        <dbReference type="ARBA" id="ARBA00022679"/>
    </source>
</evidence>
<proteinExistence type="inferred from homology"/>
<evidence type="ECO:0000256" key="3">
    <source>
        <dbReference type="ARBA" id="ARBA00004925"/>
    </source>
</evidence>
<dbReference type="Pfam" id="PF04768">
    <property type="entry name" value="NAT"/>
    <property type="match status" value="1"/>
</dbReference>
<dbReference type="PANTHER" id="PTHR23342:SF4">
    <property type="entry name" value="AMINO-ACID ACETYLTRANSFERASE, MITOCHONDRIAL"/>
    <property type="match status" value="1"/>
</dbReference>
<evidence type="ECO:0000256" key="10">
    <source>
        <dbReference type="ARBA" id="ARBA00023128"/>
    </source>
</evidence>
<dbReference type="PROSITE" id="PS51731">
    <property type="entry name" value="GNAT_NAGS"/>
    <property type="match status" value="1"/>
</dbReference>
<evidence type="ECO:0000256" key="2">
    <source>
        <dbReference type="ARBA" id="ARBA00004173"/>
    </source>
</evidence>
<evidence type="ECO:0000256" key="1">
    <source>
        <dbReference type="ARBA" id="ARBA00002294"/>
    </source>
</evidence>
<evidence type="ECO:0000259" key="15">
    <source>
        <dbReference type="PROSITE" id="PS51731"/>
    </source>
</evidence>
<evidence type="ECO:0000256" key="4">
    <source>
        <dbReference type="ARBA" id="ARBA00008694"/>
    </source>
</evidence>
<dbReference type="KEGG" id="tpf:TPHA_0I01140"/>
<dbReference type="PANTHER" id="PTHR23342">
    <property type="entry name" value="N-ACETYLGLUTAMATE SYNTHASE"/>
    <property type="match status" value="1"/>
</dbReference>
<dbReference type="InterPro" id="IPR006855">
    <property type="entry name" value="Vertebrate-like_GNAT_dom"/>
</dbReference>
<feature type="coiled-coil region" evidence="14">
    <location>
        <begin position="224"/>
        <end position="284"/>
    </location>
</feature>
<keyword evidence="14" id="KW-0175">Coiled coil</keyword>
<evidence type="ECO:0000256" key="9">
    <source>
        <dbReference type="ARBA" id="ARBA00022946"/>
    </source>
</evidence>
<accession>G8BXJ2</accession>
<evidence type="ECO:0000256" key="7">
    <source>
        <dbReference type="ARBA" id="ARBA00022605"/>
    </source>
</evidence>
<gene>
    <name evidence="16" type="primary">TPHA0I01140</name>
    <name evidence="16" type="ordered locus">TPHA_0I01140</name>
</gene>
<evidence type="ECO:0000256" key="13">
    <source>
        <dbReference type="PIRNR" id="PIRNR007892"/>
    </source>
</evidence>
<dbReference type="OMA" id="HAWYELP"/>
<dbReference type="UniPathway" id="UPA00068">
    <property type="reaction ID" value="UER00106"/>
</dbReference>
<evidence type="ECO:0000256" key="6">
    <source>
        <dbReference type="ARBA" id="ARBA00018802"/>
    </source>
</evidence>
<dbReference type="RefSeq" id="XP_003687054.1">
    <property type="nucleotide sequence ID" value="XM_003687006.1"/>
</dbReference>
<keyword evidence="17" id="KW-1185">Reference proteome</keyword>
<dbReference type="AlphaFoldDB" id="G8BXJ2"/>
<keyword evidence="10 13" id="KW-0496">Mitochondrion</keyword>
<dbReference type="GO" id="GO:0106098">
    <property type="term" value="C:NAGS/NAGK complex"/>
    <property type="evidence" value="ECO:0007669"/>
    <property type="project" value="EnsemblFungi"/>
</dbReference>
<protein>
    <recommendedName>
        <fullName evidence="6 13">Amino-acid acetyltransferase, mitochondrial</fullName>
        <ecNumber evidence="5 13">2.3.1.1</ecNumber>
    </recommendedName>
    <alternativeName>
        <fullName evidence="13">Glutamate N-acetyltransferase</fullName>
    </alternativeName>
    <alternativeName>
        <fullName evidence="13">N-acetylglutamate synthase</fullName>
    </alternativeName>
</protein>
<dbReference type="Gene3D" id="3.40.630.30">
    <property type="match status" value="1"/>
</dbReference>
<organism evidence="16 17">
    <name type="scientific">Tetrapisispora phaffii (strain ATCC 24235 / CBS 4417 / NBRC 1672 / NRRL Y-8282 / UCD 70-5)</name>
    <name type="common">Yeast</name>
    <name type="synonym">Fabospora phaffii</name>
    <dbReference type="NCBI Taxonomy" id="1071381"/>
    <lineage>
        <taxon>Eukaryota</taxon>
        <taxon>Fungi</taxon>
        <taxon>Dikarya</taxon>
        <taxon>Ascomycota</taxon>
        <taxon>Saccharomycotina</taxon>
        <taxon>Saccharomycetes</taxon>
        <taxon>Saccharomycetales</taxon>
        <taxon>Saccharomycetaceae</taxon>
        <taxon>Tetrapisispora</taxon>
    </lineage>
</organism>
<dbReference type="HOGENOM" id="CLU_013088_0_0_1"/>
<comment type="pathway">
    <text evidence="3 13">Amino-acid biosynthesis; L-arginine biosynthesis; N(2)-acetyl-L-ornithine from L-glutamate: step 1/4.</text>
</comment>
<keyword evidence="9" id="KW-0809">Transit peptide</keyword>
<evidence type="ECO:0000313" key="16">
    <source>
        <dbReference type="EMBL" id="CCE64620.1"/>
    </source>
</evidence>
<keyword evidence="7 13" id="KW-0028">Amino-acid biosynthesis</keyword>
<evidence type="ECO:0000256" key="5">
    <source>
        <dbReference type="ARBA" id="ARBA00012697"/>
    </source>
</evidence>
<evidence type="ECO:0000256" key="11">
    <source>
        <dbReference type="ARBA" id="ARBA00023315"/>
    </source>
</evidence>
<dbReference type="Proteomes" id="UP000005666">
    <property type="component" value="Chromosome 9"/>
</dbReference>
<dbReference type="EMBL" id="HE612864">
    <property type="protein sequence ID" value="CCE64620.1"/>
    <property type="molecule type" value="Genomic_DNA"/>
</dbReference>
<dbReference type="PIRSF" id="PIRSF007892">
    <property type="entry name" value="NAGS_fungal"/>
    <property type="match status" value="1"/>
</dbReference>
<dbReference type="OrthoDB" id="5585968at2759"/>
<dbReference type="STRING" id="1071381.G8BXJ2"/>
<dbReference type="GO" id="GO:0006526">
    <property type="term" value="P:L-arginine biosynthetic process"/>
    <property type="evidence" value="ECO:0007669"/>
    <property type="project" value="UniProtKB-UniPathway"/>
</dbReference>
<evidence type="ECO:0000313" key="17">
    <source>
        <dbReference type="Proteomes" id="UP000005666"/>
    </source>
</evidence>
<dbReference type="GO" id="GO:0006592">
    <property type="term" value="P:ornithine biosynthetic process"/>
    <property type="evidence" value="ECO:0007669"/>
    <property type="project" value="EnsemblFungi"/>
</dbReference>
<comment type="subcellular location">
    <subcellularLocation>
        <location evidence="2 13">Mitochondrion</location>
    </subcellularLocation>
</comment>
<dbReference type="eggNOG" id="KOG2436">
    <property type="taxonomic scope" value="Eukaryota"/>
</dbReference>
<dbReference type="GeneID" id="11532895"/>
<comment type="catalytic activity">
    <reaction evidence="12 13">
        <text>L-glutamate + acetyl-CoA = N-acetyl-L-glutamate + CoA + H(+)</text>
        <dbReference type="Rhea" id="RHEA:24292"/>
        <dbReference type="ChEBI" id="CHEBI:15378"/>
        <dbReference type="ChEBI" id="CHEBI:29985"/>
        <dbReference type="ChEBI" id="CHEBI:44337"/>
        <dbReference type="ChEBI" id="CHEBI:57287"/>
        <dbReference type="ChEBI" id="CHEBI:57288"/>
        <dbReference type="EC" id="2.3.1.1"/>
    </reaction>
</comment>
<comment type="similarity">
    <text evidence="4 13">Belongs to the acetyltransferase family.</text>
</comment>
<comment type="function">
    <text evidence="1 13">N-acetylglutamate synthase involved in arginine biosynthesis.</text>
</comment>
<dbReference type="InterPro" id="IPR011190">
    <property type="entry name" value="GlcNAc_Synth_fun"/>
</dbReference>
<name>G8BXJ2_TETPH</name>
<dbReference type="GO" id="GO:0004042">
    <property type="term" value="F:L-glutamate N-acetyltransferase activity"/>
    <property type="evidence" value="ECO:0007669"/>
    <property type="project" value="EnsemblFungi"/>
</dbReference>
<sequence>MWKKLLSGARFKLNQPNNSSKKLILSVLNSTATKREARDYLNKYTDDPKKQNYCLLLVRNLSALHPFKVSQLSGTIEKINMLGLKFIFVIPPDSKNIDEDAEVLDAITTLAGLNPLHLQNGLIKMKSGELQSIIESQRSIFTFENIYNNITHSKNSNNLVPIIKPMLYDEKTSTNSLIESSNLFVKHICLNGVLNIDKFFIINDIGGIPSTERNSNSHVFINLSQEYQHLNRDLEKVINLLEATKENKADLIEQLHVLKNGDVIESLIEKYKEHLNDLQLMNSALSYLPNSSTGLITTISASNTSSDKKNPLVYNILTDRSLISSSLPMFKRKLINDTPDYNLIEYDLYPQYRSENVLEDEKSTEDTALVTTVLKRGIDIKIFNYRTLTQYNSKGIPPSFYSTIKENHLIDDLKIDLKKLNKMINRCFGRQLDLENYLKRINGQIATIIVIGDYDGIAILTHEGPDNNKFVYLDKFAIVPEMKGSLGISDIIFNLMFKSFPKELLWRSKKNNAVNKWYFQRSVGVLDLSMDFGNEDKTDRKDSEFKLFYYSEPEMQTEHFSNIERIREYSKYIRDITPSWGKRM</sequence>
<dbReference type="EC" id="2.3.1.1" evidence="5 13"/>
<feature type="domain" description="N-acetyltransferase" evidence="15">
    <location>
        <begin position="404"/>
        <end position="568"/>
    </location>
</feature>
<evidence type="ECO:0000256" key="14">
    <source>
        <dbReference type="SAM" id="Coils"/>
    </source>
</evidence>
<keyword evidence="11 13" id="KW-0012">Acyltransferase</keyword>
<evidence type="ECO:0000256" key="12">
    <source>
        <dbReference type="ARBA" id="ARBA00048372"/>
    </source>
</evidence>